<dbReference type="GO" id="GO:0031942">
    <property type="term" value="C:i-AAA complex"/>
    <property type="evidence" value="ECO:0007669"/>
    <property type="project" value="EnsemblFungi"/>
</dbReference>
<sequence>MLRVFPKFSIVNRPLFGLTRQSLKSFHCSSLIRNAANAYQQQQSKQQKNDKIQRIVLSLTGLSALSYGIWYYYWPHHTFPRPVAQVLRKGLWAESDKEQFDYQKALRFYIEALDECKKLKVDTISDEYTGIELKVAEMYEKLNMFEEATGVYLEILYRYFDALHTPDKVPEDKRPDMIRRDLRILIKSLETNKDVSVGKRNLLAHLLMAQEEVLSRSPELKEFFERRKQKAKNLFQGKALEASDFKTFVNEETIKLDDEGYMILDLQKNSSAWEPFKEEFFTARDLYTAFCLSSKDIAAALSCKMTTVEWMVMADMPPGQILLSQANLGSLLYLQGEKFEAEIYQLEKKREEDPSLQNAETLIKSLRHLHRNRDTCLEMATQCYDSVIQFAKKNSKLRFNMKDQLDPSVPQAIALSTYGMGVLNLHQGLLAKSEKLLKDSISMAREIDFQELLKEARSELDKAESLRLEKKDKQETKA</sequence>
<accession>G8ZLP7</accession>
<dbReference type="CDD" id="cd24145">
    <property type="entry name" value="Mgr3-like"/>
    <property type="match status" value="1"/>
</dbReference>
<dbReference type="Proteomes" id="UP000005627">
    <property type="component" value="Chromosome 1"/>
</dbReference>
<evidence type="ECO:0000256" key="2">
    <source>
        <dbReference type="SAM" id="Phobius"/>
    </source>
</evidence>
<dbReference type="PANTHER" id="PTHR28142">
    <property type="entry name" value="MITOCHONDRIAL INNER MEMBRANE I-AAA PROTEASE SUPERCOMPLEX SUBUNIT MGR3-RELATED"/>
    <property type="match status" value="1"/>
</dbReference>
<dbReference type="FunCoup" id="G8ZLP7">
    <property type="interactions" value="47"/>
</dbReference>
<keyword evidence="2" id="KW-0812">Transmembrane</keyword>
<organism evidence="3 4">
    <name type="scientific">Torulaspora delbrueckii</name>
    <name type="common">Yeast</name>
    <name type="synonym">Candida colliculosa</name>
    <dbReference type="NCBI Taxonomy" id="4950"/>
    <lineage>
        <taxon>Eukaryota</taxon>
        <taxon>Fungi</taxon>
        <taxon>Dikarya</taxon>
        <taxon>Ascomycota</taxon>
        <taxon>Saccharomycotina</taxon>
        <taxon>Saccharomycetes</taxon>
        <taxon>Saccharomycetales</taxon>
        <taxon>Saccharomycetaceae</taxon>
        <taxon>Torulaspora</taxon>
    </lineage>
</organism>
<gene>
    <name evidence="3" type="primary">TDEL0A02090</name>
    <name evidence="3" type="ORF">TDEL_0A02090</name>
</gene>
<proteinExistence type="predicted"/>
<dbReference type="EMBL" id="HE616742">
    <property type="protein sequence ID" value="CCE89541.1"/>
    <property type="molecule type" value="Genomic_DNA"/>
</dbReference>
<dbReference type="AlphaFoldDB" id="G8ZLP7"/>
<reference evidence="3 4" key="1">
    <citation type="journal article" date="2011" name="Proc. Natl. Acad. Sci. U.S.A.">
        <title>Evolutionary erosion of yeast sex chromosomes by mating-type switching accidents.</title>
        <authorList>
            <person name="Gordon J.L."/>
            <person name="Armisen D."/>
            <person name="Proux-Wera E."/>
            <person name="Oheigeartaigh S.S."/>
            <person name="Byrne K.P."/>
            <person name="Wolfe K.H."/>
        </authorList>
    </citation>
    <scope>NUCLEOTIDE SEQUENCE [LARGE SCALE GENOMIC DNA]</scope>
    <source>
        <strain evidence="4">ATCC 10662 / CBS 1146 / NBRC 0425 / NCYC 2629 / NRRL Y-866</strain>
    </source>
</reference>
<dbReference type="KEGG" id="tdl:TDEL_0A02090"/>
<dbReference type="PANTHER" id="PTHR28142:SF1">
    <property type="entry name" value="MITOCHONDRIAL INNER MEMBRANE I-AAA PROTEASE SUPERCOMPLEX SUBUNIT MGR3-RELATED"/>
    <property type="match status" value="1"/>
</dbReference>
<dbReference type="InterPro" id="IPR040201">
    <property type="entry name" value="Mrg3-like"/>
</dbReference>
<dbReference type="OrthoDB" id="10050400at2759"/>
<dbReference type="HOGENOM" id="CLU_039436_0_0_1"/>
<keyword evidence="4" id="KW-1185">Reference proteome</keyword>
<dbReference type="eggNOG" id="ENOG502QU02">
    <property type="taxonomic scope" value="Eukaryota"/>
</dbReference>
<feature type="transmembrane region" description="Helical" evidence="2">
    <location>
        <begin position="55"/>
        <end position="74"/>
    </location>
</feature>
<dbReference type="GO" id="GO:0051787">
    <property type="term" value="F:misfolded protein binding"/>
    <property type="evidence" value="ECO:0007669"/>
    <property type="project" value="EnsemblFungi"/>
</dbReference>
<dbReference type="RefSeq" id="XP_003678752.1">
    <property type="nucleotide sequence ID" value="XM_003678704.1"/>
</dbReference>
<evidence type="ECO:0008006" key="5">
    <source>
        <dbReference type="Google" id="ProtNLM"/>
    </source>
</evidence>
<keyword evidence="2" id="KW-1133">Transmembrane helix</keyword>
<dbReference type="STRING" id="1076872.G8ZLP7"/>
<evidence type="ECO:0000313" key="4">
    <source>
        <dbReference type="Proteomes" id="UP000005627"/>
    </source>
</evidence>
<keyword evidence="2" id="KW-0472">Membrane</keyword>
<evidence type="ECO:0000256" key="1">
    <source>
        <dbReference type="SAM" id="MobiDB-lite"/>
    </source>
</evidence>
<dbReference type="InParanoid" id="G8ZLP7"/>
<protein>
    <recommendedName>
        <fullName evidence="5">Mitochondrial inner membrane i-AAA protease supercomplex subunit MGR3</fullName>
    </recommendedName>
</protein>
<name>G8ZLP7_TORDE</name>
<feature type="region of interest" description="Disordered" evidence="1">
    <location>
        <begin position="459"/>
        <end position="478"/>
    </location>
</feature>
<evidence type="ECO:0000313" key="3">
    <source>
        <dbReference type="EMBL" id="CCE89541.1"/>
    </source>
</evidence>
<dbReference type="GO" id="GO:0141164">
    <property type="term" value="P:mitochondrial protein quality control"/>
    <property type="evidence" value="ECO:0007669"/>
    <property type="project" value="EnsemblFungi"/>
</dbReference>
<dbReference type="GeneID" id="11502543"/>